<keyword evidence="1" id="KW-0732">Signal</keyword>
<dbReference type="EMBL" id="JAJLJH010000011">
    <property type="protein sequence ID" value="MCK9689046.1"/>
    <property type="molecule type" value="Genomic_DNA"/>
</dbReference>
<feature type="chain" id="PRO_5040834231" description="Excinuclease ATPase subunit" evidence="1">
    <location>
        <begin position="27"/>
        <end position="166"/>
    </location>
</feature>
<dbReference type="AlphaFoldDB" id="A0A9X1YSZ3"/>
<reference evidence="2" key="1">
    <citation type="submission" date="2021-11" db="EMBL/GenBank/DDBJ databases">
        <title>BS-T2-15 a new species belonging to the Comamonadaceae family isolated from the soil of a French oak forest.</title>
        <authorList>
            <person name="Mieszkin S."/>
            <person name="Alain K."/>
        </authorList>
    </citation>
    <scope>NUCLEOTIDE SEQUENCE</scope>
    <source>
        <strain evidence="2">BS-T2-15</strain>
    </source>
</reference>
<sequence>MNQPASLVRATLVGLSALVLASFAQARNETFMQPVAAALHKSYSREVVGDLPILWGVATAPQAGAPELIGTPFIVEGSGSATGDDPRKHETLSDEAVCNHAFKSALAKLVDAARDAHAGAVVGVVSAYKGSTAIDDGKTFECHAGVAWSHVFLRAQLVKSLEGTAR</sequence>
<evidence type="ECO:0000313" key="2">
    <source>
        <dbReference type="EMBL" id="MCK9689046.1"/>
    </source>
</evidence>
<evidence type="ECO:0000256" key="1">
    <source>
        <dbReference type="SAM" id="SignalP"/>
    </source>
</evidence>
<feature type="signal peptide" evidence="1">
    <location>
        <begin position="1"/>
        <end position="26"/>
    </location>
</feature>
<protein>
    <recommendedName>
        <fullName evidence="4">Excinuclease ATPase subunit</fullName>
    </recommendedName>
</protein>
<keyword evidence="3" id="KW-1185">Reference proteome</keyword>
<comment type="caution">
    <text evidence="2">The sequence shown here is derived from an EMBL/GenBank/DDBJ whole genome shotgun (WGS) entry which is preliminary data.</text>
</comment>
<evidence type="ECO:0000313" key="3">
    <source>
        <dbReference type="Proteomes" id="UP001139353"/>
    </source>
</evidence>
<gene>
    <name evidence="2" type="ORF">LPC04_25305</name>
</gene>
<dbReference type="Proteomes" id="UP001139353">
    <property type="component" value="Unassembled WGS sequence"/>
</dbReference>
<proteinExistence type="predicted"/>
<accession>A0A9X1YSZ3</accession>
<dbReference type="RefSeq" id="WP_275685090.1">
    <property type="nucleotide sequence ID" value="NZ_JAJLJH010000011.1"/>
</dbReference>
<evidence type="ECO:0008006" key="4">
    <source>
        <dbReference type="Google" id="ProtNLM"/>
    </source>
</evidence>
<name>A0A9X1YSZ3_9BURK</name>
<organism evidence="2 3">
    <name type="scientific">Scleromatobacter humisilvae</name>
    <dbReference type="NCBI Taxonomy" id="2897159"/>
    <lineage>
        <taxon>Bacteria</taxon>
        <taxon>Pseudomonadati</taxon>
        <taxon>Pseudomonadota</taxon>
        <taxon>Betaproteobacteria</taxon>
        <taxon>Burkholderiales</taxon>
        <taxon>Sphaerotilaceae</taxon>
        <taxon>Scleromatobacter</taxon>
    </lineage>
</organism>